<dbReference type="InterPro" id="IPR010148">
    <property type="entry name" value="CRISPR-assoc_prot_CT1975"/>
</dbReference>
<dbReference type="AlphaFoldDB" id="A0A7W8AG04"/>
<reference evidence="1 2" key="1">
    <citation type="submission" date="2020-08" db="EMBL/GenBank/DDBJ databases">
        <title>Genomic Encyclopedia of Type Strains, Phase IV (KMG-IV): sequencing the most valuable type-strain genomes for metagenomic binning, comparative biology and taxonomic classification.</title>
        <authorList>
            <person name="Goeker M."/>
        </authorList>
    </citation>
    <scope>NUCLEOTIDE SEQUENCE [LARGE SCALE GENOMIC DNA]</scope>
    <source>
        <strain evidence="1 2">DSM 45385</strain>
    </source>
</reference>
<proteinExistence type="predicted"/>
<dbReference type="NCBIfam" id="TIGR01869">
    <property type="entry name" value="casC_Cse4"/>
    <property type="match status" value="1"/>
</dbReference>
<name>A0A7W8AG04_9ACTN</name>
<keyword evidence="2" id="KW-1185">Reference proteome</keyword>
<comment type="caution">
    <text evidence="1">The sequence shown here is derived from an EMBL/GenBank/DDBJ whole genome shotgun (WGS) entry which is preliminary data.</text>
</comment>
<protein>
    <submittedName>
        <fullName evidence="1">CRISPR system Cascade subunit CasC</fullName>
    </submittedName>
</protein>
<evidence type="ECO:0000313" key="2">
    <source>
        <dbReference type="Proteomes" id="UP000568380"/>
    </source>
</evidence>
<evidence type="ECO:0000313" key="1">
    <source>
        <dbReference type="EMBL" id="MBB5085069.1"/>
    </source>
</evidence>
<gene>
    <name evidence="1" type="ORF">HNR40_010582</name>
</gene>
<organism evidence="1 2">
    <name type="scientific">Nonomuraea endophytica</name>
    <dbReference type="NCBI Taxonomy" id="714136"/>
    <lineage>
        <taxon>Bacteria</taxon>
        <taxon>Bacillati</taxon>
        <taxon>Actinomycetota</taxon>
        <taxon>Actinomycetes</taxon>
        <taxon>Streptosporangiales</taxon>
        <taxon>Streptosporangiaceae</taxon>
        <taxon>Nonomuraea</taxon>
    </lineage>
</organism>
<dbReference type="Proteomes" id="UP000568380">
    <property type="component" value="Unassembled WGS sequence"/>
</dbReference>
<sequence length="398" mass="43345">MTRTILEVHVLQTVPPSCLNRDDTGTPKTAVYGGVPRARVSSQAWKRVTRRDFQQILDPSQLGVRTRRVAELLAGRIRTLNTTISEQAAWALAAETIQTATGSKVDIPKRAANKTTDGGPEPAPESKYLLFLSALQLDGLAELAVKAGDDPKAFFKDKGIKDEAKKIANTRHSVDIALFGRMVADSADINVDGAAQVAHAISVHRVDNESDYYTAVDDYQRDDSEETGAGMIGTIEFNSATLYRYACVDVDLLRRNLGNGLHEGDTTDEPVRQAVEAFLQCFITSLPTGRINTFAHHTLPDAVLVKIRSTRPISYVAAFEEPCHAEPETGGHLRQACQALADYIPQVEEAYGDDQPTPSWLLRVGKNTSSLTGLGEELPLHDLVHAAGQEIAHRQGPS</sequence>
<dbReference type="EMBL" id="JACHIN010000030">
    <property type="protein sequence ID" value="MBB5085069.1"/>
    <property type="molecule type" value="Genomic_DNA"/>
</dbReference>
<dbReference type="Pfam" id="PF09344">
    <property type="entry name" value="Cas_CT1975"/>
    <property type="match status" value="1"/>
</dbReference>
<accession>A0A7W8AG04</accession>
<dbReference type="RefSeq" id="WP_184976191.1">
    <property type="nucleotide sequence ID" value="NZ_JACHIN010000030.1"/>
</dbReference>